<dbReference type="EMBL" id="CP031043">
    <property type="protein sequence ID" value="QDZ23236.1"/>
    <property type="molecule type" value="Genomic_DNA"/>
</dbReference>
<feature type="region of interest" description="Disordered" evidence="1">
    <location>
        <begin position="184"/>
        <end position="227"/>
    </location>
</feature>
<dbReference type="Proteomes" id="UP000316726">
    <property type="component" value="Chromosome 10"/>
</dbReference>
<feature type="compositionally biased region" description="Basic and acidic residues" evidence="1">
    <location>
        <begin position="208"/>
        <end position="225"/>
    </location>
</feature>
<proteinExistence type="predicted"/>
<protein>
    <recommendedName>
        <fullName evidence="4">SET domain-containing protein</fullName>
    </recommendedName>
</protein>
<gene>
    <name evidence="2" type="ORF">A3770_10p57540</name>
</gene>
<sequence>MEEKRRLRRRVNQNLGRAYCWATCVETGEPCVESSEPGSNLPYCRRHRVEGDGAVRVIDHPTNKGIGKICVARFDLPKGYKMVYWGKRVRWRGCKGQDRAMSFLQNGGVIDPYDCEGQQLQYMACPGPGERSNTKCTDVCFGKTYDEKLIGREFETIEPVKKDHQLTQWYGSKDWFEARDIPRTNVGTDEYPAPQKKKRKTQKASKQSQDEGDKSGEADNLKEIDVNTAIELDVKKTMLQTVPGKDPPLTQSGPKLAPYESFAD</sequence>
<feature type="region of interest" description="Disordered" evidence="1">
    <location>
        <begin position="239"/>
        <end position="264"/>
    </location>
</feature>
<dbReference type="OrthoDB" id="416542at2759"/>
<evidence type="ECO:0000256" key="1">
    <source>
        <dbReference type="SAM" id="MobiDB-lite"/>
    </source>
</evidence>
<evidence type="ECO:0000313" key="3">
    <source>
        <dbReference type="Proteomes" id="UP000316726"/>
    </source>
</evidence>
<evidence type="ECO:0008006" key="4">
    <source>
        <dbReference type="Google" id="ProtNLM"/>
    </source>
</evidence>
<name>A0A5B8MRY9_9CHLO</name>
<accession>A0A5B8MRY9</accession>
<organism evidence="2 3">
    <name type="scientific">Chloropicon primus</name>
    <dbReference type="NCBI Taxonomy" id="1764295"/>
    <lineage>
        <taxon>Eukaryota</taxon>
        <taxon>Viridiplantae</taxon>
        <taxon>Chlorophyta</taxon>
        <taxon>Chloropicophyceae</taxon>
        <taxon>Chloropicales</taxon>
        <taxon>Chloropicaceae</taxon>
        <taxon>Chloropicon</taxon>
    </lineage>
</organism>
<keyword evidence="3" id="KW-1185">Reference proteome</keyword>
<evidence type="ECO:0000313" key="2">
    <source>
        <dbReference type="EMBL" id="QDZ23236.1"/>
    </source>
</evidence>
<dbReference type="AlphaFoldDB" id="A0A5B8MRY9"/>
<reference evidence="2 3" key="1">
    <citation type="submission" date="2018-07" db="EMBL/GenBank/DDBJ databases">
        <title>The complete nuclear genome of the prasinophyte Chloropicon primus (CCMP1205).</title>
        <authorList>
            <person name="Pombert J.-F."/>
            <person name="Otis C."/>
            <person name="Turmel M."/>
            <person name="Lemieux C."/>
        </authorList>
    </citation>
    <scope>NUCLEOTIDE SEQUENCE [LARGE SCALE GENOMIC DNA]</scope>
    <source>
        <strain evidence="2 3">CCMP1205</strain>
    </source>
</reference>